<keyword evidence="4 11" id="KW-0479">Metal-binding</keyword>
<comment type="subcellular location">
    <subcellularLocation>
        <location evidence="11">Cytoplasm</location>
    </subcellularLocation>
</comment>
<evidence type="ECO:0000256" key="5">
    <source>
        <dbReference type="ARBA" id="ARBA00022741"/>
    </source>
</evidence>
<dbReference type="InterPro" id="IPR006203">
    <property type="entry name" value="GHMP_knse_ATP-bd_CS"/>
</dbReference>
<proteinExistence type="inferred from homology"/>
<dbReference type="PANTHER" id="PTHR10457:SF7">
    <property type="entry name" value="GALACTOKINASE-RELATED"/>
    <property type="match status" value="1"/>
</dbReference>
<keyword evidence="2 11" id="KW-0963">Cytoplasm</keyword>
<reference evidence="16 17" key="1">
    <citation type="submission" date="2018-09" db="EMBL/GenBank/DDBJ databases">
        <title>Genomic Encyclopedia of Archaeal and Bacterial Type Strains, Phase II (KMG-II): from individual species to whole genera.</title>
        <authorList>
            <person name="Goeker M."/>
        </authorList>
    </citation>
    <scope>NUCLEOTIDE SEQUENCE [LARGE SCALE GENOMIC DNA]</scope>
    <source>
        <strain evidence="16 17">DSM 21950</strain>
    </source>
</reference>
<evidence type="ECO:0000256" key="2">
    <source>
        <dbReference type="ARBA" id="ARBA00022490"/>
    </source>
</evidence>
<feature type="domain" description="Galactokinase N-terminal" evidence="15">
    <location>
        <begin position="9"/>
        <end position="57"/>
    </location>
</feature>
<dbReference type="PRINTS" id="PR00959">
    <property type="entry name" value="MEVGALKINASE"/>
</dbReference>
<dbReference type="Pfam" id="PF08544">
    <property type="entry name" value="GHMP_kinases_C"/>
    <property type="match status" value="1"/>
</dbReference>
<evidence type="ECO:0000256" key="4">
    <source>
        <dbReference type="ARBA" id="ARBA00022723"/>
    </source>
</evidence>
<dbReference type="Gene3D" id="3.30.70.890">
    <property type="entry name" value="GHMP kinase, C-terminal domain"/>
    <property type="match status" value="1"/>
</dbReference>
<comment type="similarity">
    <text evidence="1 11">Belongs to the GHMP kinase family. GalK subfamily.</text>
</comment>
<dbReference type="Proteomes" id="UP000284531">
    <property type="component" value="Unassembled WGS sequence"/>
</dbReference>
<dbReference type="OrthoDB" id="250531at2"/>
<evidence type="ECO:0000259" key="13">
    <source>
        <dbReference type="Pfam" id="PF00288"/>
    </source>
</evidence>
<dbReference type="Pfam" id="PF00288">
    <property type="entry name" value="GHMP_kinases_N"/>
    <property type="match status" value="1"/>
</dbReference>
<evidence type="ECO:0000256" key="7">
    <source>
        <dbReference type="ARBA" id="ARBA00022840"/>
    </source>
</evidence>
<feature type="domain" description="GHMP kinase N-terminal" evidence="13">
    <location>
        <begin position="92"/>
        <end position="180"/>
    </location>
</feature>
<dbReference type="Gene3D" id="3.30.230.10">
    <property type="match status" value="1"/>
</dbReference>
<name>A0A419WXP1_9BACT</name>
<dbReference type="InterPro" id="IPR036554">
    <property type="entry name" value="GHMP_kinase_C_sf"/>
</dbReference>
<dbReference type="SUPFAM" id="SSF55060">
    <property type="entry name" value="GHMP Kinase, C-terminal domain"/>
    <property type="match status" value="1"/>
</dbReference>
<evidence type="ECO:0000256" key="6">
    <source>
        <dbReference type="ARBA" id="ARBA00022777"/>
    </source>
</evidence>
<dbReference type="UniPathway" id="UPA00214"/>
<comment type="pathway">
    <text evidence="11">Carbohydrate metabolism; galactose metabolism.</text>
</comment>
<dbReference type="InterPro" id="IPR000705">
    <property type="entry name" value="Galactokinase"/>
</dbReference>
<dbReference type="InterPro" id="IPR006206">
    <property type="entry name" value="Mevalonate/galactokinase"/>
</dbReference>
<feature type="binding site" evidence="11">
    <location>
        <position position="67"/>
    </location>
    <ligand>
        <name>ATP</name>
        <dbReference type="ChEBI" id="CHEBI:30616"/>
    </ligand>
</feature>
<sequence>MQINELKIAFEKFYGKGDCHVYFSPGRVNLIGEHTDYNGGFVFPCALSFGTYCLIRKSKNNYFQFRSLNQDKVYKIGFDKLTEPLEKGNWVNYVIGVIAQFKKDGLEPNCGADVLFWGNVPNGAGLSSSASLEVVTGVAINEEYNFGKDQLSIVKYSQKAEHEFAGVMCGIMDQFASGMGQKDHAIYLNCDNLEYELVPVNLDGTKIVIGNTNSPHSLDEGKYNERVAECQAAVEAINPSRKIANLGELCLTEFNSLENLIDDKVIRRRAHHVVSEIERTKKAVVELKKGNLKEFGQLMNGSHDSLRDDYEVTGHELDTMVEAARKIEGTIGSRMTGGGFGGSTVSLVKDEYVEEFIERVGKEYTEKTGIVGEFYVAEIGDGGKRIE</sequence>
<dbReference type="EMBL" id="RAPQ01000010">
    <property type="protein sequence ID" value="RKE00224.1"/>
    <property type="molecule type" value="Genomic_DNA"/>
</dbReference>
<keyword evidence="10 11" id="KW-0119">Carbohydrate metabolism</keyword>
<comment type="caution">
    <text evidence="16">The sequence shown here is derived from an EMBL/GenBank/DDBJ whole genome shotgun (WGS) entry which is preliminary data.</text>
</comment>
<feature type="binding site" evidence="11">
    <location>
        <position position="129"/>
    </location>
    <ligand>
        <name>Mg(2+)</name>
        <dbReference type="ChEBI" id="CHEBI:18420"/>
    </ligand>
</feature>
<feature type="active site" description="Proton acceptor" evidence="11">
    <location>
        <position position="173"/>
    </location>
</feature>
<comment type="function">
    <text evidence="11">Catalyzes the transfer of the gamma-phosphate of ATP to D-galactose to form alpha-D-galactose-1-phosphate (Gal-1-P).</text>
</comment>
<dbReference type="InterPro" id="IPR006204">
    <property type="entry name" value="GHMP_kinase_N_dom"/>
</dbReference>
<evidence type="ECO:0000256" key="9">
    <source>
        <dbReference type="ARBA" id="ARBA00023144"/>
    </source>
</evidence>
<dbReference type="PANTHER" id="PTHR10457">
    <property type="entry name" value="MEVALONATE KINASE/GALACTOKINASE"/>
    <property type="match status" value="1"/>
</dbReference>
<keyword evidence="5 11" id="KW-0547">Nucleotide-binding</keyword>
<dbReference type="InterPro" id="IPR014721">
    <property type="entry name" value="Ribsml_uS5_D2-typ_fold_subgr"/>
</dbReference>
<dbReference type="InterPro" id="IPR022963">
    <property type="entry name" value="Galactokinase_bac"/>
</dbReference>
<dbReference type="GO" id="GO:0005829">
    <property type="term" value="C:cytosol"/>
    <property type="evidence" value="ECO:0007669"/>
    <property type="project" value="TreeGrafter"/>
</dbReference>
<dbReference type="GO" id="GO:0006012">
    <property type="term" value="P:galactose metabolic process"/>
    <property type="evidence" value="ECO:0007669"/>
    <property type="project" value="UniProtKB-UniRule"/>
</dbReference>
<evidence type="ECO:0000259" key="14">
    <source>
        <dbReference type="Pfam" id="PF08544"/>
    </source>
</evidence>
<evidence type="ECO:0000313" key="17">
    <source>
        <dbReference type="Proteomes" id="UP000284531"/>
    </source>
</evidence>
<dbReference type="RefSeq" id="WP_120240957.1">
    <property type="nucleotide sequence ID" value="NZ_RAPQ01000010.1"/>
</dbReference>
<evidence type="ECO:0000256" key="1">
    <source>
        <dbReference type="ARBA" id="ARBA00006566"/>
    </source>
</evidence>
<dbReference type="AlphaFoldDB" id="A0A419WXP1"/>
<evidence type="ECO:0000313" key="16">
    <source>
        <dbReference type="EMBL" id="RKE00224.1"/>
    </source>
</evidence>
<keyword evidence="6 11" id="KW-0418">Kinase</keyword>
<dbReference type="SUPFAM" id="SSF54211">
    <property type="entry name" value="Ribosomal protein S5 domain 2-like"/>
    <property type="match status" value="1"/>
</dbReference>
<keyword evidence="17" id="KW-1185">Reference proteome</keyword>
<evidence type="ECO:0000256" key="12">
    <source>
        <dbReference type="NCBIfam" id="TIGR00131"/>
    </source>
</evidence>
<feature type="binding site" evidence="11">
    <location>
        <begin position="33"/>
        <end position="36"/>
    </location>
    <ligand>
        <name>substrate</name>
    </ligand>
</feature>
<dbReference type="GO" id="GO:0004335">
    <property type="term" value="F:galactokinase activity"/>
    <property type="evidence" value="ECO:0007669"/>
    <property type="project" value="UniProtKB-UniRule"/>
</dbReference>
<dbReference type="Pfam" id="PF10509">
    <property type="entry name" value="GalKase_gal_bdg"/>
    <property type="match status" value="1"/>
</dbReference>
<dbReference type="NCBIfam" id="TIGR00131">
    <property type="entry name" value="gal_kin"/>
    <property type="match status" value="1"/>
</dbReference>
<dbReference type="PRINTS" id="PR00473">
    <property type="entry name" value="GALCTOKINASE"/>
</dbReference>
<dbReference type="NCBIfam" id="NF003705">
    <property type="entry name" value="PRK05322.1"/>
    <property type="match status" value="1"/>
</dbReference>
<dbReference type="InterPro" id="IPR019539">
    <property type="entry name" value="GalKase_N"/>
</dbReference>
<feature type="site" description="Transition state stabilizer" evidence="11">
    <location>
        <position position="27"/>
    </location>
</feature>
<accession>A0A419WXP1</accession>
<dbReference type="InterPro" id="IPR020568">
    <property type="entry name" value="Ribosomal_Su5_D2-typ_SF"/>
</dbReference>
<dbReference type="PROSITE" id="PS00627">
    <property type="entry name" value="GHMP_KINASES_ATP"/>
    <property type="match status" value="1"/>
</dbReference>
<dbReference type="FunFam" id="3.30.230.10:FF:000017">
    <property type="entry name" value="Galactokinase"/>
    <property type="match status" value="1"/>
</dbReference>
<keyword evidence="7 11" id="KW-0067">ATP-binding</keyword>
<keyword evidence="8 11" id="KW-0460">Magnesium</keyword>
<dbReference type="PROSITE" id="PS00106">
    <property type="entry name" value="GALACTOKINASE"/>
    <property type="match status" value="1"/>
</dbReference>
<feature type="binding site" evidence="11">
    <location>
        <begin position="123"/>
        <end position="129"/>
    </location>
    <ligand>
        <name>ATP</name>
        <dbReference type="ChEBI" id="CHEBI:30616"/>
    </ligand>
</feature>
<dbReference type="EC" id="2.7.1.6" evidence="11 12"/>
<evidence type="ECO:0000256" key="11">
    <source>
        <dbReference type="HAMAP-Rule" id="MF_00246"/>
    </source>
</evidence>
<protein>
    <recommendedName>
        <fullName evidence="11 12">Galactokinase</fullName>
        <ecNumber evidence="11 12">2.7.1.6</ecNumber>
    </recommendedName>
    <alternativeName>
        <fullName evidence="11">Galactose kinase</fullName>
    </alternativeName>
</protein>
<dbReference type="HAMAP" id="MF_00246">
    <property type="entry name" value="Galactokinase"/>
    <property type="match status" value="1"/>
</dbReference>
<dbReference type="GO" id="GO:0000287">
    <property type="term" value="F:magnesium ion binding"/>
    <property type="evidence" value="ECO:0007669"/>
    <property type="project" value="UniProtKB-UniRule"/>
</dbReference>
<evidence type="ECO:0000259" key="15">
    <source>
        <dbReference type="Pfam" id="PF10509"/>
    </source>
</evidence>
<dbReference type="PIRSF" id="PIRSF000530">
    <property type="entry name" value="Galactokinase"/>
    <property type="match status" value="1"/>
</dbReference>
<gene>
    <name evidence="11" type="primary">galK</name>
    <name evidence="16" type="ORF">BXY64_3230</name>
</gene>
<feature type="domain" description="GHMP kinase C-terminal" evidence="14">
    <location>
        <begin position="284"/>
        <end position="364"/>
    </location>
</feature>
<evidence type="ECO:0000256" key="8">
    <source>
        <dbReference type="ARBA" id="ARBA00022842"/>
    </source>
</evidence>
<dbReference type="InterPro" id="IPR013750">
    <property type="entry name" value="GHMP_kinase_C_dom"/>
</dbReference>
<organism evidence="16 17">
    <name type="scientific">Marinifilum flexuosum</name>
    <dbReference type="NCBI Taxonomy" id="1117708"/>
    <lineage>
        <taxon>Bacteria</taxon>
        <taxon>Pseudomonadati</taxon>
        <taxon>Bacteroidota</taxon>
        <taxon>Bacteroidia</taxon>
        <taxon>Marinilabiliales</taxon>
        <taxon>Marinifilaceae</taxon>
    </lineage>
</organism>
<feature type="binding site" evidence="11">
    <location>
        <position position="161"/>
    </location>
    <ligand>
        <name>Mg(2+)</name>
        <dbReference type="ChEBI" id="CHEBI:18420"/>
    </ligand>
</feature>
<evidence type="ECO:0000256" key="10">
    <source>
        <dbReference type="ARBA" id="ARBA00023277"/>
    </source>
</evidence>
<dbReference type="InterPro" id="IPR019741">
    <property type="entry name" value="Galactokinase_CS"/>
</dbReference>
<keyword evidence="9 11" id="KW-0299">Galactose metabolism</keyword>
<evidence type="ECO:0000256" key="3">
    <source>
        <dbReference type="ARBA" id="ARBA00022679"/>
    </source>
</evidence>
<keyword evidence="3 11" id="KW-0808">Transferase</keyword>
<dbReference type="GO" id="GO:0005524">
    <property type="term" value="F:ATP binding"/>
    <property type="evidence" value="ECO:0007669"/>
    <property type="project" value="UniProtKB-UniRule"/>
</dbReference>
<feature type="binding site" evidence="11">
    <location>
        <position position="223"/>
    </location>
    <ligand>
        <name>substrate</name>
    </ligand>
</feature>
<comment type="catalytic activity">
    <reaction evidence="11">
        <text>alpha-D-galactose + ATP = alpha-D-galactose 1-phosphate + ADP + H(+)</text>
        <dbReference type="Rhea" id="RHEA:13553"/>
        <dbReference type="ChEBI" id="CHEBI:15378"/>
        <dbReference type="ChEBI" id="CHEBI:28061"/>
        <dbReference type="ChEBI" id="CHEBI:30616"/>
        <dbReference type="ChEBI" id="CHEBI:58336"/>
        <dbReference type="ChEBI" id="CHEBI:456216"/>
        <dbReference type="EC" id="2.7.1.6"/>
    </reaction>
</comment>
<dbReference type="FunFam" id="3.30.70.890:FF:000001">
    <property type="entry name" value="Galactokinase"/>
    <property type="match status" value="1"/>
</dbReference>